<feature type="domain" description="Carboxylesterase type B" evidence="4">
    <location>
        <begin position="320"/>
        <end position="422"/>
    </location>
</feature>
<comment type="similarity">
    <text evidence="1 3">Belongs to the type-B carboxylesterase/lipase family.</text>
</comment>
<dbReference type="PROSITE" id="PS00122">
    <property type="entry name" value="CARBOXYLESTERASE_B_1"/>
    <property type="match status" value="1"/>
</dbReference>
<proteinExistence type="inferred from homology"/>
<evidence type="ECO:0000256" key="1">
    <source>
        <dbReference type="ARBA" id="ARBA00005964"/>
    </source>
</evidence>
<dbReference type="PANTHER" id="PTHR11559">
    <property type="entry name" value="CARBOXYLESTERASE"/>
    <property type="match status" value="1"/>
</dbReference>
<keyword evidence="2 3" id="KW-0378">Hydrolase</keyword>
<dbReference type="SUPFAM" id="SSF53474">
    <property type="entry name" value="alpha/beta-Hydrolases"/>
    <property type="match status" value="1"/>
</dbReference>
<keyword evidence="6" id="KW-1185">Reference proteome</keyword>
<evidence type="ECO:0000313" key="6">
    <source>
        <dbReference type="Proteomes" id="UP000776629"/>
    </source>
</evidence>
<evidence type="ECO:0000256" key="3">
    <source>
        <dbReference type="RuleBase" id="RU361235"/>
    </source>
</evidence>
<organism evidence="5 6">
    <name type="scientific">Limosilactobacillus alvi</name>
    <dbReference type="NCBI Taxonomy" id="990412"/>
    <lineage>
        <taxon>Bacteria</taxon>
        <taxon>Bacillati</taxon>
        <taxon>Bacillota</taxon>
        <taxon>Bacilli</taxon>
        <taxon>Lactobacillales</taxon>
        <taxon>Lactobacillaceae</taxon>
        <taxon>Limosilactobacillus</taxon>
    </lineage>
</organism>
<dbReference type="InterPro" id="IPR002018">
    <property type="entry name" value="CarbesteraseB"/>
</dbReference>
<comment type="caution">
    <text evidence="5">The sequence shown here is derived from an EMBL/GenBank/DDBJ whole genome shotgun (WGS) entry which is preliminary data.</text>
</comment>
<evidence type="ECO:0000259" key="4">
    <source>
        <dbReference type="Pfam" id="PF00135"/>
    </source>
</evidence>
<protein>
    <recommendedName>
        <fullName evidence="3">Carboxylic ester hydrolase</fullName>
        <ecNumber evidence="3">3.1.1.-</ecNumber>
    </recommendedName>
</protein>
<evidence type="ECO:0000256" key="2">
    <source>
        <dbReference type="ARBA" id="ARBA00022801"/>
    </source>
</evidence>
<dbReference type="EMBL" id="JACJJQ010000007">
    <property type="protein sequence ID" value="MBM6753611.1"/>
    <property type="molecule type" value="Genomic_DNA"/>
</dbReference>
<dbReference type="RefSeq" id="WP_204776059.1">
    <property type="nucleotide sequence ID" value="NZ_JACJJQ010000007.1"/>
</dbReference>
<dbReference type="Pfam" id="PF00135">
    <property type="entry name" value="COesterase"/>
    <property type="match status" value="2"/>
</dbReference>
<dbReference type="InterPro" id="IPR050309">
    <property type="entry name" value="Type-B_Carboxylest/Lipase"/>
</dbReference>
<dbReference type="EC" id="3.1.1.-" evidence="3"/>
<dbReference type="InterPro" id="IPR019826">
    <property type="entry name" value="Carboxylesterase_B_AS"/>
</dbReference>
<dbReference type="Gene3D" id="3.40.50.1820">
    <property type="entry name" value="alpha/beta hydrolase"/>
    <property type="match status" value="1"/>
</dbReference>
<gene>
    <name evidence="5" type="ORF">H5993_02365</name>
</gene>
<sequence>MRKDLTFKAPAGTFVGYEDEGTIQIKGIRYADSVRYDRPVLYHYGSGNHLMMANAPFGIQAHSVAEYDLQGTRYEDFPQVENDQYLSITRPLNQQIDEKLPVMVWFHGGSYRNGGADGPSYDRKLLVKENGVIVVGVNYRLGLLGFSRDREGNYANNGLLDAITSLKWLQENIAAFGGDPDNVTIFGQSAGADMVRGIILASGTANLYHRAIMQSDPIGSMKNREKLDAQVLELINQYPIDAPTSELLKIQLEIQDNITEKGLDKFLIFAPHYGAYPLPAENEIPTRLKAVAADHKLLIGATTREAAIVLGTSEKLAGLHEKRLTKRITERFIKKMSHAIFIDPSLEFAQQYAQAGGTVYHYAFSWLDDQKTLGAMHIADLAPLFGLGQAEGLPVAMGYTQAQVVEAGRPMRQIWTTFAAKGIIKQFKINQMLTIEQL</sequence>
<name>A0ABS2EN10_9LACO</name>
<accession>A0ABS2EN10</accession>
<dbReference type="Proteomes" id="UP000776629">
    <property type="component" value="Unassembled WGS sequence"/>
</dbReference>
<evidence type="ECO:0000313" key="5">
    <source>
        <dbReference type="EMBL" id="MBM6753611.1"/>
    </source>
</evidence>
<reference evidence="5 6" key="1">
    <citation type="journal article" date="2021" name="Sci. Rep.">
        <title>The distribution of antibiotic resistance genes in chicken gut microbiota commensals.</title>
        <authorList>
            <person name="Juricova H."/>
            <person name="Matiasovicova J."/>
            <person name="Kubasova T."/>
            <person name="Cejkova D."/>
            <person name="Rychlik I."/>
        </authorList>
    </citation>
    <scope>NUCLEOTIDE SEQUENCE [LARGE SCALE GENOMIC DNA]</scope>
    <source>
        <strain evidence="5 6">An810</strain>
    </source>
</reference>
<dbReference type="InterPro" id="IPR029058">
    <property type="entry name" value="AB_hydrolase_fold"/>
</dbReference>
<feature type="domain" description="Carboxylesterase type B" evidence="4">
    <location>
        <begin position="22"/>
        <end position="317"/>
    </location>
</feature>